<evidence type="ECO:0000313" key="7">
    <source>
        <dbReference type="EMBL" id="SDL32851.1"/>
    </source>
</evidence>
<reference evidence="7 8" key="1">
    <citation type="submission" date="2016-10" db="EMBL/GenBank/DDBJ databases">
        <authorList>
            <person name="de Groot N.N."/>
        </authorList>
    </citation>
    <scope>NUCLEOTIDE SEQUENCE [LARGE SCALE GENOMIC DNA]</scope>
    <source>
        <strain evidence="7 8">CGMCC 1.9159</strain>
    </source>
</reference>
<keyword evidence="2" id="KW-1003">Cell membrane</keyword>
<dbReference type="Pfam" id="PF01810">
    <property type="entry name" value="LysE"/>
    <property type="match status" value="1"/>
</dbReference>
<comment type="subcellular location">
    <subcellularLocation>
        <location evidence="1">Cell membrane</location>
        <topology evidence="1">Multi-pass membrane protein</topology>
    </subcellularLocation>
</comment>
<evidence type="ECO:0000256" key="1">
    <source>
        <dbReference type="ARBA" id="ARBA00004651"/>
    </source>
</evidence>
<feature type="transmembrane region" description="Helical" evidence="6">
    <location>
        <begin position="133"/>
        <end position="153"/>
    </location>
</feature>
<dbReference type="STRING" id="686624.SAMN04488242_1051"/>
<dbReference type="PANTHER" id="PTHR30086:SF20">
    <property type="entry name" value="ARGININE EXPORTER PROTEIN ARGO-RELATED"/>
    <property type="match status" value="1"/>
</dbReference>
<dbReference type="RefSeq" id="WP_093249666.1">
    <property type="nucleotide sequence ID" value="NZ_FNGP01000002.1"/>
</dbReference>
<keyword evidence="8" id="KW-1185">Reference proteome</keyword>
<dbReference type="GO" id="GO:0015171">
    <property type="term" value="F:amino acid transmembrane transporter activity"/>
    <property type="evidence" value="ECO:0007669"/>
    <property type="project" value="TreeGrafter"/>
</dbReference>
<dbReference type="InterPro" id="IPR001123">
    <property type="entry name" value="LeuE-type"/>
</dbReference>
<keyword evidence="5 6" id="KW-0472">Membrane</keyword>
<dbReference type="OrthoDB" id="3175972at2"/>
<evidence type="ECO:0000256" key="6">
    <source>
        <dbReference type="SAM" id="Phobius"/>
    </source>
</evidence>
<proteinExistence type="predicted"/>
<dbReference type="GO" id="GO:0005886">
    <property type="term" value="C:plasma membrane"/>
    <property type="evidence" value="ECO:0007669"/>
    <property type="project" value="UniProtKB-SubCell"/>
</dbReference>
<evidence type="ECO:0000256" key="3">
    <source>
        <dbReference type="ARBA" id="ARBA00022692"/>
    </source>
</evidence>
<evidence type="ECO:0000256" key="2">
    <source>
        <dbReference type="ARBA" id="ARBA00022475"/>
    </source>
</evidence>
<feature type="transmembrane region" description="Helical" evidence="6">
    <location>
        <begin position="74"/>
        <end position="96"/>
    </location>
</feature>
<dbReference type="PANTHER" id="PTHR30086">
    <property type="entry name" value="ARGININE EXPORTER PROTEIN ARGO"/>
    <property type="match status" value="1"/>
</dbReference>
<name>A0A1G9J669_9ACTN</name>
<keyword evidence="3 6" id="KW-0812">Transmembrane</keyword>
<protein>
    <submittedName>
        <fullName evidence="7">Threonine/homoserine/homoserine lactone efflux protein</fullName>
    </submittedName>
</protein>
<organism evidence="7 8">
    <name type="scientific">Tessaracoccus oleiagri</name>
    <dbReference type="NCBI Taxonomy" id="686624"/>
    <lineage>
        <taxon>Bacteria</taxon>
        <taxon>Bacillati</taxon>
        <taxon>Actinomycetota</taxon>
        <taxon>Actinomycetes</taxon>
        <taxon>Propionibacteriales</taxon>
        <taxon>Propionibacteriaceae</taxon>
        <taxon>Tessaracoccus</taxon>
    </lineage>
</organism>
<accession>A0A1G9J669</accession>
<dbReference type="EMBL" id="FNGP01000002">
    <property type="protein sequence ID" value="SDL32851.1"/>
    <property type="molecule type" value="Genomic_DNA"/>
</dbReference>
<keyword evidence="4 6" id="KW-1133">Transmembrane helix</keyword>
<sequence length="249" mass="25668">MDLWSSVGAFAMVALLVTLTPGIDTALVLRTVIARGRTQAFGAGLGIAGGVLVWGVAAALGISALLLASGTAYTVVRIAGAVYMVWLGLGMLRCAFSRRGGVKPDDRSGRVATAGSGSFRQGFLTNLMNPKVGAFYVALLPQFIPDGVAPAAMGAGLALVHGVLSLAWFAVLIVGVGVMRRWLARPVVQRGVDGVAGAVIVGSVPRSPWAAERRARPEAKAATITQRRAVTAARRISPPVTVVLGTQSD</sequence>
<feature type="transmembrane region" description="Helical" evidence="6">
    <location>
        <begin position="159"/>
        <end position="179"/>
    </location>
</feature>
<evidence type="ECO:0000313" key="8">
    <source>
        <dbReference type="Proteomes" id="UP000199475"/>
    </source>
</evidence>
<dbReference type="AlphaFoldDB" id="A0A1G9J669"/>
<gene>
    <name evidence="7" type="ORF">SAMN04488242_1051</name>
</gene>
<dbReference type="Proteomes" id="UP000199475">
    <property type="component" value="Unassembled WGS sequence"/>
</dbReference>
<evidence type="ECO:0000256" key="4">
    <source>
        <dbReference type="ARBA" id="ARBA00022989"/>
    </source>
</evidence>
<feature type="transmembrane region" description="Helical" evidence="6">
    <location>
        <begin position="41"/>
        <end position="68"/>
    </location>
</feature>
<feature type="transmembrane region" description="Helical" evidence="6">
    <location>
        <begin position="6"/>
        <end position="29"/>
    </location>
</feature>
<evidence type="ECO:0000256" key="5">
    <source>
        <dbReference type="ARBA" id="ARBA00023136"/>
    </source>
</evidence>